<dbReference type="PANTHER" id="PTHR46233">
    <property type="entry name" value="HYDROXYACYLGLUTATHIONE HYDROLASE GLOC"/>
    <property type="match status" value="1"/>
</dbReference>
<evidence type="ECO:0000313" key="7">
    <source>
        <dbReference type="Proteomes" id="UP000460435"/>
    </source>
</evidence>
<dbReference type="Gene3D" id="3.60.15.10">
    <property type="entry name" value="Ribonuclease Z/Hydroxyacylglutathione hydrolase-like"/>
    <property type="match status" value="1"/>
</dbReference>
<evidence type="ECO:0000256" key="2">
    <source>
        <dbReference type="ARBA" id="ARBA00022723"/>
    </source>
</evidence>
<keyword evidence="7" id="KW-1185">Reference proteome</keyword>
<dbReference type="SUPFAM" id="SSF56281">
    <property type="entry name" value="Metallo-hydrolase/oxidoreductase"/>
    <property type="match status" value="1"/>
</dbReference>
<dbReference type="InterPro" id="IPR036866">
    <property type="entry name" value="RibonucZ/Hydroxyglut_hydro"/>
</dbReference>
<dbReference type="PANTHER" id="PTHR46233:SF3">
    <property type="entry name" value="HYDROXYACYLGLUTATHIONE HYDROLASE GLOC"/>
    <property type="match status" value="1"/>
</dbReference>
<organism evidence="6 7">
    <name type="scientific">Phytoactinopolyspora mesophila</name>
    <dbReference type="NCBI Taxonomy" id="2650750"/>
    <lineage>
        <taxon>Bacteria</taxon>
        <taxon>Bacillati</taxon>
        <taxon>Actinomycetota</taxon>
        <taxon>Actinomycetes</taxon>
        <taxon>Jiangellales</taxon>
        <taxon>Jiangellaceae</taxon>
        <taxon>Phytoactinopolyspora</taxon>
    </lineage>
</organism>
<accession>A0A7K3LYB9</accession>
<feature type="domain" description="Metallo-beta-lactamase" evidence="5">
    <location>
        <begin position="12"/>
        <end position="209"/>
    </location>
</feature>
<dbReference type="Pfam" id="PF00753">
    <property type="entry name" value="Lactamase_B"/>
    <property type="match status" value="1"/>
</dbReference>
<evidence type="ECO:0000256" key="3">
    <source>
        <dbReference type="ARBA" id="ARBA00022801"/>
    </source>
</evidence>
<reference evidence="6 7" key="1">
    <citation type="submission" date="2019-11" db="EMBL/GenBank/DDBJ databases">
        <authorList>
            <person name="Li X.-J."/>
            <person name="Feng X.-M."/>
        </authorList>
    </citation>
    <scope>NUCLEOTIDE SEQUENCE [LARGE SCALE GENOMIC DNA]</scope>
    <source>
        <strain evidence="6 7">XMNu-373</strain>
    </source>
</reference>
<dbReference type="SMART" id="SM00849">
    <property type="entry name" value="Lactamase_B"/>
    <property type="match status" value="1"/>
</dbReference>
<evidence type="ECO:0000259" key="5">
    <source>
        <dbReference type="SMART" id="SM00849"/>
    </source>
</evidence>
<dbReference type="GO" id="GO:0046872">
    <property type="term" value="F:metal ion binding"/>
    <property type="evidence" value="ECO:0007669"/>
    <property type="project" value="UniProtKB-KW"/>
</dbReference>
<comment type="caution">
    <text evidence="6">The sequence shown here is derived from an EMBL/GenBank/DDBJ whole genome shotgun (WGS) entry which is preliminary data.</text>
</comment>
<sequence length="227" mass="24007">MLLLSLASPVLGTNCYVVARDGSDTCFLVDPGIAVEEHVGQAMAQHGLRPAAALITHGHADHTFSLAQLCQRYELPVYIHEADEYRLDDPIQTLGPELAPAFASFAELWTRPPDVHTFSDGASLQVAGLTVEALHAPGHTEGSTLYVVPRPDEHPGSLCFTGDVLFAGTVGRTDLPGGDPEAMRQTLARIATPEADGGLPDATTVLPGHGEGDSLGNQRATNPFLQI</sequence>
<dbReference type="InterPro" id="IPR001279">
    <property type="entry name" value="Metallo-B-lactamas"/>
</dbReference>
<protein>
    <submittedName>
        <fullName evidence="6">MBL fold metallo-hydrolase</fullName>
    </submittedName>
</protein>
<proteinExistence type="predicted"/>
<keyword evidence="4" id="KW-0862">Zinc</keyword>
<dbReference type="RefSeq" id="WP_162448655.1">
    <property type="nucleotide sequence ID" value="NZ_WLZY01000001.1"/>
</dbReference>
<gene>
    <name evidence="6" type="ORF">F7O44_02870</name>
</gene>
<name>A0A7K3LYB9_9ACTN</name>
<evidence type="ECO:0000256" key="1">
    <source>
        <dbReference type="ARBA" id="ARBA00001947"/>
    </source>
</evidence>
<dbReference type="GO" id="GO:0016787">
    <property type="term" value="F:hydrolase activity"/>
    <property type="evidence" value="ECO:0007669"/>
    <property type="project" value="UniProtKB-KW"/>
</dbReference>
<dbReference type="InterPro" id="IPR051453">
    <property type="entry name" value="MBL_Glyoxalase_II"/>
</dbReference>
<dbReference type="CDD" id="cd06262">
    <property type="entry name" value="metallo-hydrolase-like_MBL-fold"/>
    <property type="match status" value="1"/>
</dbReference>
<keyword evidence="3 6" id="KW-0378">Hydrolase</keyword>
<comment type="cofactor">
    <cofactor evidence="1">
        <name>Zn(2+)</name>
        <dbReference type="ChEBI" id="CHEBI:29105"/>
    </cofactor>
</comment>
<dbReference type="AlphaFoldDB" id="A0A7K3LYB9"/>
<evidence type="ECO:0000313" key="6">
    <source>
        <dbReference type="EMBL" id="NDL56009.1"/>
    </source>
</evidence>
<dbReference type="Proteomes" id="UP000460435">
    <property type="component" value="Unassembled WGS sequence"/>
</dbReference>
<dbReference type="EMBL" id="WLZY01000001">
    <property type="protein sequence ID" value="NDL56009.1"/>
    <property type="molecule type" value="Genomic_DNA"/>
</dbReference>
<evidence type="ECO:0000256" key="4">
    <source>
        <dbReference type="ARBA" id="ARBA00022833"/>
    </source>
</evidence>
<keyword evidence="2" id="KW-0479">Metal-binding</keyword>